<evidence type="ECO:0000259" key="1">
    <source>
        <dbReference type="Pfam" id="PF00168"/>
    </source>
</evidence>
<keyword evidence="3" id="KW-1185">Reference proteome</keyword>
<dbReference type="PANTHER" id="PTHR45661">
    <property type="entry name" value="SURFACE ANTIGEN"/>
    <property type="match status" value="1"/>
</dbReference>
<dbReference type="Pfam" id="PF13306">
    <property type="entry name" value="LRR_5"/>
    <property type="match status" value="3"/>
</dbReference>
<dbReference type="InterPro" id="IPR032675">
    <property type="entry name" value="LRR_dom_sf"/>
</dbReference>
<dbReference type="InterPro" id="IPR035892">
    <property type="entry name" value="C2_domain_sf"/>
</dbReference>
<accession>A0ABR2ILH0</accession>
<dbReference type="InterPro" id="IPR053139">
    <property type="entry name" value="Surface_bspA-like"/>
</dbReference>
<dbReference type="PANTHER" id="PTHR45661:SF3">
    <property type="entry name" value="IG-LIKE DOMAIN-CONTAINING PROTEIN"/>
    <property type="match status" value="1"/>
</dbReference>
<dbReference type="Proteomes" id="UP001470230">
    <property type="component" value="Unassembled WGS sequence"/>
</dbReference>
<dbReference type="InterPro" id="IPR026906">
    <property type="entry name" value="LRR_5"/>
</dbReference>
<evidence type="ECO:0000313" key="2">
    <source>
        <dbReference type="EMBL" id="KAK8865150.1"/>
    </source>
</evidence>
<proteinExistence type="predicted"/>
<feature type="domain" description="C2" evidence="1">
    <location>
        <begin position="543"/>
        <end position="642"/>
    </location>
</feature>
<dbReference type="InterPro" id="IPR000008">
    <property type="entry name" value="C2_dom"/>
</dbReference>
<name>A0ABR2ILH0_9EUKA</name>
<comment type="caution">
    <text evidence="2">The sequence shown here is derived from an EMBL/GenBank/DDBJ whole genome shotgun (WGS) entry which is preliminary data.</text>
</comment>
<reference evidence="2 3" key="1">
    <citation type="submission" date="2024-04" db="EMBL/GenBank/DDBJ databases">
        <title>Tritrichomonas musculus Genome.</title>
        <authorList>
            <person name="Alves-Ferreira E."/>
            <person name="Grigg M."/>
            <person name="Lorenzi H."/>
            <person name="Galac M."/>
        </authorList>
    </citation>
    <scope>NUCLEOTIDE SEQUENCE [LARGE SCALE GENOMIC DNA]</scope>
    <source>
        <strain evidence="2 3">EAF2021</strain>
    </source>
</reference>
<dbReference type="Gene3D" id="3.80.10.10">
    <property type="entry name" value="Ribonuclease Inhibitor"/>
    <property type="match status" value="2"/>
</dbReference>
<dbReference type="SUPFAM" id="SSF49562">
    <property type="entry name" value="C2 domain (Calcium/lipid-binding domain, CaLB)"/>
    <property type="match status" value="1"/>
</dbReference>
<organism evidence="2 3">
    <name type="scientific">Tritrichomonas musculus</name>
    <dbReference type="NCBI Taxonomy" id="1915356"/>
    <lineage>
        <taxon>Eukaryota</taxon>
        <taxon>Metamonada</taxon>
        <taxon>Parabasalia</taxon>
        <taxon>Tritrichomonadida</taxon>
        <taxon>Tritrichomonadidae</taxon>
        <taxon>Tritrichomonas</taxon>
    </lineage>
</organism>
<gene>
    <name evidence="2" type="ORF">M9Y10_010684</name>
</gene>
<evidence type="ECO:0000313" key="3">
    <source>
        <dbReference type="Proteomes" id="UP001470230"/>
    </source>
</evidence>
<dbReference type="Pfam" id="PF00168">
    <property type="entry name" value="C2"/>
    <property type="match status" value="1"/>
</dbReference>
<sequence>MIFEIKDGLMAEISEYDNTATIVHSPKATGNIFIPHFFEKDNKKYKITNIRFFAFSSCKFDSLTFPEDSEIEFDVNCFDYAHYKKLQIPPKVKNIIRSIAEINELDEIEISRNNHHLILFNNQFILSKSNDDIDKFDVLQFCMTDVEEAVIPAQISIIESKSFFNRKLKSIKFETNSELKIIGFEAFFRTRIEDLIIPASVEMIGEGSFLGNPRLKSVRFPSNSKLKKINDRAFESCNLESISIPASVEYLGTCFGYNDNLFKIEISPENKFFKLIDGNYIVMESEHGSGVFDTIFFCRRNVESIMIPSYIKVIKAYAFESCKQLKNITFEPNSSLELIENYAFSENSSEKLVFPPSLKKIGCYSLQYNHNLKYVEFLGKYIEIGYCCFYSSNISTIIFTNADQIIFGDESTNYIPDNAKILVRKNAQLSGVGLNYCKSKIHFIEEFKEPKTIEKSIKAKKQTPAYQSRSINLEPVQQCHFQWGNDGSTFTTSFTGYTECSKTLDDILKGQDFNHVHAVVEQKTEPKPPKPKRVEEVDGILFGCENLAVDQDEHLTVYATVQLIGRSAIGKGKGTLVQTDNSNSTSPHFNKDFKLEKGKLGDGVQVILYQQHSVNGLQRIGIARIPIHDVTEGPNEPKLYPLLKPRKFNGENAIQEIHESYGTVIIALNRHEYFVEPEAQPQ</sequence>
<dbReference type="EMBL" id="JAPFFF010000016">
    <property type="protein sequence ID" value="KAK8865150.1"/>
    <property type="molecule type" value="Genomic_DNA"/>
</dbReference>
<protein>
    <recommendedName>
        <fullName evidence="1">C2 domain-containing protein</fullName>
    </recommendedName>
</protein>
<dbReference type="SUPFAM" id="SSF52058">
    <property type="entry name" value="L domain-like"/>
    <property type="match status" value="1"/>
</dbReference>
<dbReference type="Gene3D" id="2.60.40.150">
    <property type="entry name" value="C2 domain"/>
    <property type="match status" value="1"/>
</dbReference>